<dbReference type="Proteomes" id="UP000521872">
    <property type="component" value="Unassembled WGS sequence"/>
</dbReference>
<dbReference type="EMBL" id="JAACJL010000015">
    <property type="protein sequence ID" value="KAF4620566.1"/>
    <property type="molecule type" value="Genomic_DNA"/>
</dbReference>
<organism evidence="1 2">
    <name type="scientific">Agrocybe pediades</name>
    <dbReference type="NCBI Taxonomy" id="84607"/>
    <lineage>
        <taxon>Eukaryota</taxon>
        <taxon>Fungi</taxon>
        <taxon>Dikarya</taxon>
        <taxon>Basidiomycota</taxon>
        <taxon>Agaricomycotina</taxon>
        <taxon>Agaricomycetes</taxon>
        <taxon>Agaricomycetidae</taxon>
        <taxon>Agaricales</taxon>
        <taxon>Agaricineae</taxon>
        <taxon>Strophariaceae</taxon>
        <taxon>Agrocybe</taxon>
    </lineage>
</organism>
<evidence type="ECO:0000313" key="1">
    <source>
        <dbReference type="EMBL" id="KAF4620566.1"/>
    </source>
</evidence>
<accession>A0A8H4R0K3</accession>
<evidence type="ECO:0008006" key="3">
    <source>
        <dbReference type="Google" id="ProtNLM"/>
    </source>
</evidence>
<dbReference type="CDD" id="cd18186">
    <property type="entry name" value="BTB_POZ_ZBTB_KLHL-like"/>
    <property type="match status" value="1"/>
</dbReference>
<dbReference type="Gene3D" id="3.30.710.10">
    <property type="entry name" value="Potassium Channel Kv1.1, Chain A"/>
    <property type="match status" value="1"/>
</dbReference>
<reference evidence="1 2" key="1">
    <citation type="submission" date="2019-12" db="EMBL/GenBank/DDBJ databases">
        <authorList>
            <person name="Floudas D."/>
            <person name="Bentzer J."/>
            <person name="Ahren D."/>
            <person name="Johansson T."/>
            <person name="Persson P."/>
            <person name="Tunlid A."/>
        </authorList>
    </citation>
    <scope>NUCLEOTIDE SEQUENCE [LARGE SCALE GENOMIC DNA]</scope>
    <source>
        <strain evidence="1 2">CBS 102.39</strain>
    </source>
</reference>
<comment type="caution">
    <text evidence="1">The sequence shown here is derived from an EMBL/GenBank/DDBJ whole genome shotgun (WGS) entry which is preliminary data.</text>
</comment>
<proteinExistence type="predicted"/>
<evidence type="ECO:0000313" key="2">
    <source>
        <dbReference type="Proteomes" id="UP000521872"/>
    </source>
</evidence>
<sequence length="259" mass="29449">MTMATRNDDQFYFTGRFVVLQAGSTRFRVPTDGLIRESQFFSDMFSLPIPASGTTVEGVSDDKPIMLPESISAESFRSLLRLLYPSASLGCSSGEDHAVELSESEWISVLELSTMWYFLRYRKMAISHLNGLLTPIEKVCLGREYKVTFWVEQGYHSLVKRKETISNDEALELMTGSESDHPLTALALLRIREKRAKYFAGRAGWSTPPGNTVERDVERAFGEELSNIRKIEEPYGIAEAPTSDRARDEIDYSTYCYRY</sequence>
<protein>
    <recommendedName>
        <fullName evidence="3">BTB domain-containing protein</fullName>
    </recommendedName>
</protein>
<dbReference type="InterPro" id="IPR011333">
    <property type="entry name" value="SKP1/BTB/POZ_sf"/>
</dbReference>
<keyword evidence="2" id="KW-1185">Reference proteome</keyword>
<dbReference type="AlphaFoldDB" id="A0A8H4R0K3"/>
<name>A0A8H4R0K3_9AGAR</name>
<gene>
    <name evidence="1" type="ORF">D9613_001100</name>
</gene>